<protein>
    <recommendedName>
        <fullName evidence="1">Non-reducing end beta-L-arabinofuranosidase-like GH127 C-terminal domain-containing protein</fullName>
    </recommendedName>
</protein>
<sequence>MIRIPRWGPGTKVKVGERVFEPRAWEYFELSRRWDISDVVEVDIPLNSMFVTAHPMIEADWSKVAIVRGPLIYCIEQIDNEGYDINYLVVKPDEANLRERYEHHLLNRVIVVEGNGHILEYGPKDEVYQSYNSKQLRFGKKVTFKAIPYCLWNNRGKTKMYVWFKAITPVSSLS</sequence>
<dbReference type="AlphaFoldDB" id="A0A7C5Z6Q6"/>
<evidence type="ECO:0000313" key="2">
    <source>
        <dbReference type="EMBL" id="HHR97236.1"/>
    </source>
</evidence>
<organism evidence="2">
    <name type="scientific">Ignisphaera aggregans</name>
    <dbReference type="NCBI Taxonomy" id="334771"/>
    <lineage>
        <taxon>Archaea</taxon>
        <taxon>Thermoproteota</taxon>
        <taxon>Thermoprotei</taxon>
        <taxon>Desulfurococcales</taxon>
        <taxon>Desulfurococcaceae</taxon>
        <taxon>Ignisphaera</taxon>
    </lineage>
</organism>
<dbReference type="InterPro" id="IPR049174">
    <property type="entry name" value="Beta-AFase-like"/>
</dbReference>
<name>A0A7C5Z6Q6_9CREN</name>
<dbReference type="InterPro" id="IPR049049">
    <property type="entry name" value="Beta-AFase-like_GH127_C"/>
</dbReference>
<dbReference type="PANTHER" id="PTHR43465:SF2">
    <property type="entry name" value="DUF1680 DOMAIN PROTEIN (AFU_ORTHOLOGUE AFUA_1G08910)"/>
    <property type="match status" value="1"/>
</dbReference>
<dbReference type="EMBL" id="DRUB01000217">
    <property type="protein sequence ID" value="HHR97236.1"/>
    <property type="molecule type" value="Genomic_DNA"/>
</dbReference>
<gene>
    <name evidence="2" type="ORF">ENL47_10715</name>
</gene>
<dbReference type="PANTHER" id="PTHR43465">
    <property type="entry name" value="DUF1680 DOMAIN PROTEIN (AFU_ORTHOLOGUE AFUA_1G08910)"/>
    <property type="match status" value="1"/>
</dbReference>
<feature type="domain" description="Non-reducing end beta-L-arabinofuranosidase-like GH127 C-terminal" evidence="1">
    <location>
        <begin position="50"/>
        <end position="164"/>
    </location>
</feature>
<evidence type="ECO:0000259" key="1">
    <source>
        <dbReference type="Pfam" id="PF20737"/>
    </source>
</evidence>
<dbReference type="Pfam" id="PF20737">
    <property type="entry name" value="Glyco_hydro127C"/>
    <property type="match status" value="1"/>
</dbReference>
<proteinExistence type="predicted"/>
<comment type="caution">
    <text evidence="2">The sequence shown here is derived from an EMBL/GenBank/DDBJ whole genome shotgun (WGS) entry which is preliminary data.</text>
</comment>
<reference evidence="2" key="1">
    <citation type="journal article" date="2020" name="mSystems">
        <title>Genome- and Community-Level Interaction Insights into Carbon Utilization and Element Cycling Functions of Hydrothermarchaeota in Hydrothermal Sediment.</title>
        <authorList>
            <person name="Zhou Z."/>
            <person name="Liu Y."/>
            <person name="Xu W."/>
            <person name="Pan J."/>
            <person name="Luo Z.H."/>
            <person name="Li M."/>
        </authorList>
    </citation>
    <scope>NUCLEOTIDE SEQUENCE [LARGE SCALE GENOMIC DNA]</scope>
    <source>
        <strain evidence="2">SpSt-1</strain>
    </source>
</reference>
<accession>A0A7C5Z6Q6</accession>